<dbReference type="RefSeq" id="WP_341467662.1">
    <property type="nucleotide sequence ID" value="NZ_CP128399.1"/>
</dbReference>
<dbReference type="Proteomes" id="UP001431572">
    <property type="component" value="Chromosome 1"/>
</dbReference>
<evidence type="ECO:0000313" key="4">
    <source>
        <dbReference type="Proteomes" id="UP000521676"/>
    </source>
</evidence>
<reference evidence="2 4" key="1">
    <citation type="submission" date="2020-06" db="EMBL/GenBank/DDBJ databases">
        <title>Anoxygenic phototrophic Chloroflexota member uses a Type I reaction center.</title>
        <authorList>
            <person name="Tsuji J.M."/>
            <person name="Shaw N.A."/>
            <person name="Nagashima S."/>
            <person name="Venkiteswaran J."/>
            <person name="Schiff S.L."/>
            <person name="Hanada S."/>
            <person name="Tank M."/>
            <person name="Neufeld J.D."/>
        </authorList>
    </citation>
    <scope>NUCLEOTIDE SEQUENCE [LARGE SCALE GENOMIC DNA]</scope>
    <source>
        <strain evidence="2">L227-S17</strain>
    </source>
</reference>
<dbReference type="Proteomes" id="UP000521676">
    <property type="component" value="Unassembled WGS sequence"/>
</dbReference>
<dbReference type="EMBL" id="CP128399">
    <property type="protein sequence ID" value="WJW65777.1"/>
    <property type="molecule type" value="Genomic_DNA"/>
</dbReference>
<keyword evidence="1" id="KW-0238">DNA-binding</keyword>
<dbReference type="EMBL" id="JACATZ010000001">
    <property type="protein sequence ID" value="NWJ46408.1"/>
    <property type="molecule type" value="Genomic_DNA"/>
</dbReference>
<organism evidence="2 4">
    <name type="scientific">Candidatus Chlorohelix allophototropha</name>
    <dbReference type="NCBI Taxonomy" id="3003348"/>
    <lineage>
        <taxon>Bacteria</taxon>
        <taxon>Bacillati</taxon>
        <taxon>Chloroflexota</taxon>
        <taxon>Chloroflexia</taxon>
        <taxon>Candidatus Chloroheliales</taxon>
        <taxon>Candidatus Chloroheliaceae</taxon>
        <taxon>Candidatus Chlorohelix</taxon>
    </lineage>
</organism>
<reference evidence="3" key="2">
    <citation type="journal article" date="2024" name="Nature">
        <title>Anoxygenic phototroph of the Chloroflexota uses a type I reaction centre.</title>
        <authorList>
            <person name="Tsuji J.M."/>
            <person name="Shaw N.A."/>
            <person name="Nagashima S."/>
            <person name="Venkiteswaran J.J."/>
            <person name="Schiff S.L."/>
            <person name="Watanabe T."/>
            <person name="Fukui M."/>
            <person name="Hanada S."/>
            <person name="Tank M."/>
            <person name="Neufeld J.D."/>
        </authorList>
    </citation>
    <scope>NUCLEOTIDE SEQUENCE</scope>
    <source>
        <strain evidence="3">L227-S17</strain>
    </source>
</reference>
<evidence type="ECO:0000313" key="5">
    <source>
        <dbReference type="Proteomes" id="UP001431572"/>
    </source>
</evidence>
<dbReference type="AlphaFoldDB" id="A0A8T7LWN4"/>
<dbReference type="InterPro" id="IPR010998">
    <property type="entry name" value="Integrase_recombinase_N"/>
</dbReference>
<protein>
    <submittedName>
        <fullName evidence="2">Phage integrase N-terminal SAM-like domain-containing protein</fullName>
    </submittedName>
</protein>
<evidence type="ECO:0000256" key="1">
    <source>
        <dbReference type="ARBA" id="ARBA00023125"/>
    </source>
</evidence>
<name>A0A8T7LWN4_9CHLR</name>
<keyword evidence="5" id="KW-1185">Reference proteome</keyword>
<accession>A0A8T7LWN4</accession>
<gene>
    <name evidence="2" type="ORF">HXX08_11065</name>
    <name evidence="3" type="ORF">OZ401_001556</name>
</gene>
<dbReference type="GO" id="GO:0003677">
    <property type="term" value="F:DNA binding"/>
    <property type="evidence" value="ECO:0007669"/>
    <property type="project" value="UniProtKB-KW"/>
</dbReference>
<proteinExistence type="predicted"/>
<dbReference type="Gene3D" id="1.10.150.130">
    <property type="match status" value="1"/>
</dbReference>
<evidence type="ECO:0000313" key="2">
    <source>
        <dbReference type="EMBL" id="NWJ46408.1"/>
    </source>
</evidence>
<sequence>MQPKTTDTTKFNSAMRGISPCPFLGLINQWLDYCRANGLTDKTLLDYNDKLNKFLWWYKDKGYYREAGAHPKNMTTQMATEFVVYLREHHPDRWGIVAPHHNKTGKDLSPASIASYGRTV</sequence>
<evidence type="ECO:0000313" key="3">
    <source>
        <dbReference type="EMBL" id="WJW65777.1"/>
    </source>
</evidence>